<dbReference type="AlphaFoldDB" id="A0A426Z7M1"/>
<dbReference type="SUPFAM" id="SSF57889">
    <property type="entry name" value="Cysteine-rich domain"/>
    <property type="match status" value="1"/>
</dbReference>
<dbReference type="PANTHER" id="PTHR47841">
    <property type="entry name" value="DIACYLGLYCEROL KINASE THETA-LIKE-RELATED"/>
    <property type="match status" value="1"/>
</dbReference>
<dbReference type="InterPro" id="IPR046349">
    <property type="entry name" value="C1-like_sf"/>
</dbReference>
<accession>A0A426Z7M1</accession>
<reference evidence="3 4" key="1">
    <citation type="journal article" date="2014" name="Agronomy (Basel)">
        <title>A Draft Genome Sequence for Ensete ventricosum, the Drought-Tolerant Tree Against Hunger.</title>
        <authorList>
            <person name="Harrison J."/>
            <person name="Moore K.A."/>
            <person name="Paszkiewicz K."/>
            <person name="Jones T."/>
            <person name="Grant M."/>
            <person name="Ambacheew D."/>
            <person name="Muzemil S."/>
            <person name="Studholme D.J."/>
        </authorList>
    </citation>
    <scope>NUCLEOTIDE SEQUENCE [LARGE SCALE GENOMIC DNA]</scope>
</reference>
<dbReference type="Pfam" id="PF03107">
    <property type="entry name" value="C1_2"/>
    <property type="match status" value="1"/>
</dbReference>
<evidence type="ECO:0000313" key="3">
    <source>
        <dbReference type="EMBL" id="RRT59961.1"/>
    </source>
</evidence>
<evidence type="ECO:0000313" key="4">
    <source>
        <dbReference type="Proteomes" id="UP000287651"/>
    </source>
</evidence>
<evidence type="ECO:0000256" key="1">
    <source>
        <dbReference type="ARBA" id="ARBA00022737"/>
    </source>
</evidence>
<dbReference type="EMBL" id="AMZH03007989">
    <property type="protein sequence ID" value="RRT59961.1"/>
    <property type="molecule type" value="Genomic_DNA"/>
</dbReference>
<comment type="caution">
    <text evidence="3">The sequence shown here is derived from an EMBL/GenBank/DDBJ whole genome shotgun (WGS) entry which is preliminary data.</text>
</comment>
<keyword evidence="1" id="KW-0677">Repeat</keyword>
<protein>
    <recommendedName>
        <fullName evidence="2">DC1 domain-containing protein</fullName>
    </recommendedName>
</protein>
<dbReference type="InterPro" id="IPR004146">
    <property type="entry name" value="DC1"/>
</dbReference>
<name>A0A426Z7M1_ENSVE</name>
<evidence type="ECO:0000259" key="2">
    <source>
        <dbReference type="Pfam" id="PF03107"/>
    </source>
</evidence>
<organism evidence="3 4">
    <name type="scientific">Ensete ventricosum</name>
    <name type="common">Abyssinian banana</name>
    <name type="synonym">Musa ensete</name>
    <dbReference type="NCBI Taxonomy" id="4639"/>
    <lineage>
        <taxon>Eukaryota</taxon>
        <taxon>Viridiplantae</taxon>
        <taxon>Streptophyta</taxon>
        <taxon>Embryophyta</taxon>
        <taxon>Tracheophyta</taxon>
        <taxon>Spermatophyta</taxon>
        <taxon>Magnoliopsida</taxon>
        <taxon>Liliopsida</taxon>
        <taxon>Zingiberales</taxon>
        <taxon>Musaceae</taxon>
        <taxon>Ensete</taxon>
    </lineage>
</organism>
<gene>
    <name evidence="3" type="ORF">B296_00045385</name>
</gene>
<proteinExistence type="predicted"/>
<feature type="domain" description="DC1" evidence="2">
    <location>
        <begin position="175"/>
        <end position="225"/>
    </location>
</feature>
<dbReference type="Proteomes" id="UP000287651">
    <property type="component" value="Unassembled WGS sequence"/>
</dbReference>
<dbReference type="PANTHER" id="PTHR47841:SF3">
    <property type="entry name" value="OS09G0492800 PROTEIN"/>
    <property type="match status" value="1"/>
</dbReference>
<sequence length="292" mass="31330">MVADVHYSCEQVCKPISSYLGGILSGMETNSSISATRNTHYFKSAYPTSSHAWAARNMVPAGGSDAKHVDSICMTSVHSLLLLCTTIPFITSISSYSSRNQVDLLSPHCSDSRKRRRTWCRMLISFTTDHHEGGFLRSKCDICGKAAKGFGFRCTTCSFEMHPCCAAMRVVMNFPTHQHPLVLSPSAAVATGDPSTVCSVCQRNRSGRVYRCAAACGYCLHAVCAKDIVNGLYVHGLRSPDKPNNMLGTAAKLATQALVGIIGGLVEGIGEGIGSVLMDSIGRGSCRSIKHN</sequence>